<dbReference type="InParanoid" id="A0A409XRI5"/>
<evidence type="ECO:0000313" key="1">
    <source>
        <dbReference type="EMBL" id="PPQ93338.1"/>
    </source>
</evidence>
<gene>
    <name evidence="1" type="ORF">CVT25_014467</name>
</gene>
<organism evidence="1 2">
    <name type="scientific">Psilocybe cyanescens</name>
    <dbReference type="NCBI Taxonomy" id="93625"/>
    <lineage>
        <taxon>Eukaryota</taxon>
        <taxon>Fungi</taxon>
        <taxon>Dikarya</taxon>
        <taxon>Basidiomycota</taxon>
        <taxon>Agaricomycotina</taxon>
        <taxon>Agaricomycetes</taxon>
        <taxon>Agaricomycetidae</taxon>
        <taxon>Agaricales</taxon>
        <taxon>Agaricineae</taxon>
        <taxon>Strophariaceae</taxon>
        <taxon>Psilocybe</taxon>
    </lineage>
</organism>
<dbReference type="EMBL" id="NHYD01000787">
    <property type="protein sequence ID" value="PPQ93338.1"/>
    <property type="molecule type" value="Genomic_DNA"/>
</dbReference>
<evidence type="ECO:0000313" key="2">
    <source>
        <dbReference type="Proteomes" id="UP000283269"/>
    </source>
</evidence>
<name>A0A409XRI5_PSICY</name>
<keyword evidence="2" id="KW-1185">Reference proteome</keyword>
<comment type="caution">
    <text evidence="1">The sequence shown here is derived from an EMBL/GenBank/DDBJ whole genome shotgun (WGS) entry which is preliminary data.</text>
</comment>
<proteinExistence type="predicted"/>
<reference evidence="1 2" key="1">
    <citation type="journal article" date="2018" name="Evol. Lett.">
        <title>Horizontal gene cluster transfer increased hallucinogenic mushroom diversity.</title>
        <authorList>
            <person name="Reynolds H.T."/>
            <person name="Vijayakumar V."/>
            <person name="Gluck-Thaler E."/>
            <person name="Korotkin H.B."/>
            <person name="Matheny P.B."/>
            <person name="Slot J.C."/>
        </authorList>
    </citation>
    <scope>NUCLEOTIDE SEQUENCE [LARGE SCALE GENOMIC DNA]</scope>
    <source>
        <strain evidence="1 2">2631</strain>
    </source>
</reference>
<dbReference type="AlphaFoldDB" id="A0A409XRI5"/>
<protein>
    <recommendedName>
        <fullName evidence="3">F-box domain-containing protein</fullName>
    </recommendedName>
</protein>
<dbReference type="OrthoDB" id="2745898at2759"/>
<sequence>MARLPPELISLIFDFIEHDKDWTTLKNCSLISHGNHAQILPRLLRVVTLHLRSHPNPITIRDVVRRIEGLCELFQRRPEASGYVKTFELLDSYPVYNSQWITQQKSLPRLLDLLHNTRQVTFGCEVGFLQWSLFTPDLQNSLLSLFLSPMLKTLSLANMGSLPISALNTCVHFLFLNNILTSRPDPYLPTGMWLEDPSAHPNAELCYLNVRTVSKANTNATWGVMLTHADKIKFIKWRCWEDTQTVDGVSFPGQLDFGRLTALRKFSIRMSYGKFGRDLLGFVQALECITRPSSMIFLSISILFPLHPDPHSSRELQTHAFWTRLADVMSQPEYCSIRKLSMELTVHERARVVQGTRINSVTEFRNQMMQTLRSLLNMTSLHFKFKVKGFHLGAHE</sequence>
<evidence type="ECO:0008006" key="3">
    <source>
        <dbReference type="Google" id="ProtNLM"/>
    </source>
</evidence>
<accession>A0A409XRI5</accession>
<dbReference type="Proteomes" id="UP000283269">
    <property type="component" value="Unassembled WGS sequence"/>
</dbReference>